<accession>A0A316FZ49</accession>
<dbReference type="InterPro" id="IPR050218">
    <property type="entry name" value="LptD"/>
</dbReference>
<sequence length="876" mass="98562">MIVPLAAHTIATHCFRQMLVAIRQAFVINRKAATIFKVATILLLLAGTSSQSLLAASPSSTSTQQASKSEQTQSGSADNKQTLNKSQNQSELFQSDFAESFWQSRQFILPKACPSLTQTSINGKHSTNEGSAFENHPIKSSSNTDDTRKDISPGSLFVSDSANFRISADQAKGIDRNTIELTGDVQMLSPTMRLAAGQLQFDQSNSDFTAHQDILLETDTALFAAETIEGNNQTQDAALNNSQYRIKNSGANGDAKQITVSGAETLSLQQLSFSTCPAGDNSWRIHADELSLDTESGWGEADNMILTIADIPVLYLPWLKFPIDDQRHSGILPPTFSDNSRNGLDISVPVYWNIAPNYDATITPRYLEQRGTQLGAEFRYLSDHHQGQQTLAYLNDRQVESELQTGDPNQSLYPADANIDSTRWFYQVDHLSQFTEHWRFKVQAAGVSDRYYFQDLGTDLASSGAGFSDTNLQQLSRHGQLEYFSPQLQTSLSWLRYQPLTLQSEPYRQQPQWLLNWQATPAGQPLQWQLNTQYTQFESADPSALEAERSIAQSRLSYRLSAPWGYLEPAVKLHHARYQQTDPMQLNPETDHSVNTTTSSLDSGLIFERTLENGAQTIEPRLFLLHTPYQDQSDIGLFDTRLPDFRFSQLFRDNRFSGYDRIGDTEQASFAITSRLFSGPQQQEVLRYSIGRSYYFADRKVTLLPNDIIDTRQHSNILSELVWHPLEDLSVYADIGFNTERNETEQGNIGLSYEPNDDFMVNVSHRFNDSSSGYQEQSDIGFIVPMSDQWRLIGRWHYDLINKRSLETLAGFEYESCCWSIRIVSRRHLSARLDQNGGIIAGQSEPFNQDLLLQFVFKGIGGGGREQLKSLLTGSR</sequence>
<dbReference type="Pfam" id="PF04453">
    <property type="entry name" value="LptD"/>
    <property type="match status" value="1"/>
</dbReference>
<comment type="similarity">
    <text evidence="2">Belongs to the LptD family.</text>
</comment>
<dbReference type="PANTHER" id="PTHR30189:SF1">
    <property type="entry name" value="LPS-ASSEMBLY PROTEIN LPTD"/>
    <property type="match status" value="1"/>
</dbReference>
<feature type="domain" description="LptD C-terminal" evidence="4">
    <location>
        <begin position="422"/>
        <end position="796"/>
    </location>
</feature>
<comment type="caution">
    <text evidence="5">The sequence shown here is derived from an EMBL/GenBank/DDBJ whole genome shotgun (WGS) entry which is preliminary data.</text>
</comment>
<dbReference type="RefSeq" id="WP_146196065.1">
    <property type="nucleotide sequence ID" value="NZ_QGGU01000002.1"/>
</dbReference>
<dbReference type="PANTHER" id="PTHR30189">
    <property type="entry name" value="LPS-ASSEMBLY PROTEIN"/>
    <property type="match status" value="1"/>
</dbReference>
<dbReference type="InterPro" id="IPR020889">
    <property type="entry name" value="LipoPS_assembly_LptD"/>
</dbReference>
<feature type="region of interest" description="Disordered" evidence="3">
    <location>
        <begin position="120"/>
        <end position="154"/>
    </location>
</feature>
<dbReference type="HAMAP" id="MF_01411">
    <property type="entry name" value="LPS_assembly_LptD"/>
    <property type="match status" value="1"/>
</dbReference>
<feature type="compositionally biased region" description="Polar residues" evidence="3">
    <location>
        <begin position="75"/>
        <end position="89"/>
    </location>
</feature>
<keyword evidence="2" id="KW-0472">Membrane</keyword>
<dbReference type="GO" id="GO:0009279">
    <property type="term" value="C:cell outer membrane"/>
    <property type="evidence" value="ECO:0007669"/>
    <property type="project" value="UniProtKB-SubCell"/>
</dbReference>
<evidence type="ECO:0000313" key="5">
    <source>
        <dbReference type="EMBL" id="PWK53818.1"/>
    </source>
</evidence>
<keyword evidence="2" id="KW-0732">Signal</keyword>
<protein>
    <recommendedName>
        <fullName evidence="2">LPS-assembly protein LptD</fullName>
    </recommendedName>
</protein>
<comment type="caution">
    <text evidence="2">Lacks conserved residue(s) required for the propagation of feature annotation.</text>
</comment>
<dbReference type="GO" id="GO:0015920">
    <property type="term" value="P:lipopolysaccharide transport"/>
    <property type="evidence" value="ECO:0007669"/>
    <property type="project" value="InterPro"/>
</dbReference>
<comment type="subcellular location">
    <subcellularLocation>
        <location evidence="2">Cell outer membrane</location>
    </subcellularLocation>
</comment>
<gene>
    <name evidence="2" type="primary">lptD</name>
    <name evidence="5" type="ORF">C8D97_102208</name>
</gene>
<dbReference type="EMBL" id="QGGU01000002">
    <property type="protein sequence ID" value="PWK53818.1"/>
    <property type="molecule type" value="Genomic_DNA"/>
</dbReference>
<feature type="compositionally biased region" description="Low complexity" evidence="3">
    <location>
        <begin position="57"/>
        <end position="74"/>
    </location>
</feature>
<keyword evidence="1 2" id="KW-0998">Cell outer membrane</keyword>
<dbReference type="AlphaFoldDB" id="A0A316FZ49"/>
<reference evidence="5 6" key="1">
    <citation type="submission" date="2018-05" db="EMBL/GenBank/DDBJ databases">
        <title>Genomic Encyclopedia of Type Strains, Phase IV (KMG-IV): sequencing the most valuable type-strain genomes for metagenomic binning, comparative biology and taxonomic classification.</title>
        <authorList>
            <person name="Goeker M."/>
        </authorList>
    </citation>
    <scope>NUCLEOTIDE SEQUENCE [LARGE SCALE GENOMIC DNA]</scope>
    <source>
        <strain evidence="5 6">DSM 25350</strain>
    </source>
</reference>
<evidence type="ECO:0000256" key="3">
    <source>
        <dbReference type="SAM" id="MobiDB-lite"/>
    </source>
</evidence>
<dbReference type="GO" id="GO:1990351">
    <property type="term" value="C:transporter complex"/>
    <property type="evidence" value="ECO:0007669"/>
    <property type="project" value="TreeGrafter"/>
</dbReference>
<organism evidence="5 6">
    <name type="scientific">Pleionea mediterranea</name>
    <dbReference type="NCBI Taxonomy" id="523701"/>
    <lineage>
        <taxon>Bacteria</taxon>
        <taxon>Pseudomonadati</taxon>
        <taxon>Pseudomonadota</taxon>
        <taxon>Gammaproteobacteria</taxon>
        <taxon>Oceanospirillales</taxon>
        <taxon>Pleioneaceae</taxon>
        <taxon>Pleionea</taxon>
    </lineage>
</organism>
<proteinExistence type="inferred from homology"/>
<comment type="subunit">
    <text evidence="2">Component of the lipopolysaccharide transport and assembly complex. Interacts with LptE and LptA.</text>
</comment>
<dbReference type="Proteomes" id="UP000245790">
    <property type="component" value="Unassembled WGS sequence"/>
</dbReference>
<evidence type="ECO:0000256" key="1">
    <source>
        <dbReference type="ARBA" id="ARBA00023237"/>
    </source>
</evidence>
<evidence type="ECO:0000259" key="4">
    <source>
        <dbReference type="Pfam" id="PF04453"/>
    </source>
</evidence>
<feature type="region of interest" description="Disordered" evidence="3">
    <location>
        <begin position="57"/>
        <end position="89"/>
    </location>
</feature>
<name>A0A316FZ49_9GAMM</name>
<comment type="function">
    <text evidence="2">Together with LptE, is involved in the assembly of lipopolysaccharide (LPS) at the surface of the outer membrane.</text>
</comment>
<dbReference type="OrthoDB" id="9760225at2"/>
<dbReference type="GO" id="GO:0043165">
    <property type="term" value="P:Gram-negative-bacterium-type cell outer membrane assembly"/>
    <property type="evidence" value="ECO:0007669"/>
    <property type="project" value="UniProtKB-UniRule"/>
</dbReference>
<keyword evidence="6" id="KW-1185">Reference proteome</keyword>
<evidence type="ECO:0000256" key="2">
    <source>
        <dbReference type="HAMAP-Rule" id="MF_01411"/>
    </source>
</evidence>
<dbReference type="InterPro" id="IPR007543">
    <property type="entry name" value="LptD_C"/>
</dbReference>
<feature type="compositionally biased region" description="Polar residues" evidence="3">
    <location>
        <begin position="120"/>
        <end position="130"/>
    </location>
</feature>
<evidence type="ECO:0000313" key="6">
    <source>
        <dbReference type="Proteomes" id="UP000245790"/>
    </source>
</evidence>